<dbReference type="InterPro" id="IPR019692">
    <property type="entry name" value="CFP-6_PH"/>
</dbReference>
<organism evidence="3 4">
    <name type="scientific">Saccharopolyspora taberi</name>
    <dbReference type="NCBI Taxonomy" id="60895"/>
    <lineage>
        <taxon>Bacteria</taxon>
        <taxon>Bacillati</taxon>
        <taxon>Actinomycetota</taxon>
        <taxon>Actinomycetes</taxon>
        <taxon>Pseudonocardiales</taxon>
        <taxon>Pseudonocardiaceae</taxon>
        <taxon>Saccharopolyspora</taxon>
    </lineage>
</organism>
<keyword evidence="1" id="KW-0472">Membrane</keyword>
<feature type="transmembrane region" description="Helical" evidence="1">
    <location>
        <begin position="20"/>
        <end position="40"/>
    </location>
</feature>
<keyword evidence="1" id="KW-0812">Transmembrane</keyword>
<evidence type="ECO:0000256" key="1">
    <source>
        <dbReference type="SAM" id="Phobius"/>
    </source>
</evidence>
<dbReference type="Proteomes" id="UP001500979">
    <property type="component" value="Unassembled WGS sequence"/>
</dbReference>
<sequence length="149" mass="15998">MSASAGTTVQVRPKKVRRIAIPAAVVLVVVFAVAGALLGNTPTGAYFRLSDQLSMVGLGVLLAAGALLLTRPRLRADADGLEIRNLLGTQHYSWDLVEAISFPNGAPWARVELPQDEYVPIMAIQATDGAHAVEAMRRLRELRREVDGA</sequence>
<feature type="domain" description="Low molecular weight protein antigen 6 PH" evidence="2">
    <location>
        <begin position="71"/>
        <end position="141"/>
    </location>
</feature>
<reference evidence="3 4" key="1">
    <citation type="journal article" date="2019" name="Int. J. Syst. Evol. Microbiol.">
        <title>The Global Catalogue of Microorganisms (GCM) 10K type strain sequencing project: providing services to taxonomists for standard genome sequencing and annotation.</title>
        <authorList>
            <consortium name="The Broad Institute Genomics Platform"/>
            <consortium name="The Broad Institute Genome Sequencing Center for Infectious Disease"/>
            <person name="Wu L."/>
            <person name="Ma J."/>
        </authorList>
    </citation>
    <scope>NUCLEOTIDE SEQUENCE [LARGE SCALE GENOMIC DNA]</scope>
    <source>
        <strain evidence="3 4">JCM 9383</strain>
    </source>
</reference>
<dbReference type="Pfam" id="PF10756">
    <property type="entry name" value="bPH_6"/>
    <property type="match status" value="1"/>
</dbReference>
<feature type="transmembrane region" description="Helical" evidence="1">
    <location>
        <begin position="52"/>
        <end position="69"/>
    </location>
</feature>
<keyword evidence="1" id="KW-1133">Transmembrane helix</keyword>
<proteinExistence type="predicted"/>
<accession>A0ABN3VJW0</accession>
<gene>
    <name evidence="3" type="ORF">GCM10010470_49170</name>
</gene>
<evidence type="ECO:0000313" key="4">
    <source>
        <dbReference type="Proteomes" id="UP001500979"/>
    </source>
</evidence>
<name>A0ABN3VJW0_9PSEU</name>
<keyword evidence="4" id="KW-1185">Reference proteome</keyword>
<dbReference type="EMBL" id="BAAAUX010000019">
    <property type="protein sequence ID" value="GAA2808034.1"/>
    <property type="molecule type" value="Genomic_DNA"/>
</dbReference>
<comment type="caution">
    <text evidence="3">The sequence shown here is derived from an EMBL/GenBank/DDBJ whole genome shotgun (WGS) entry which is preliminary data.</text>
</comment>
<protein>
    <submittedName>
        <fullName evidence="3">PH domain-containing protein</fullName>
    </submittedName>
</protein>
<evidence type="ECO:0000313" key="3">
    <source>
        <dbReference type="EMBL" id="GAA2808034.1"/>
    </source>
</evidence>
<evidence type="ECO:0000259" key="2">
    <source>
        <dbReference type="Pfam" id="PF10756"/>
    </source>
</evidence>
<dbReference type="RefSeq" id="WP_344683482.1">
    <property type="nucleotide sequence ID" value="NZ_BAAAUX010000019.1"/>
</dbReference>